<dbReference type="HOGENOM" id="CLU_110422_0_0_1"/>
<name>A4S0Q2_OSTLU</name>
<dbReference type="PANTHER" id="PTHR23244:SF493">
    <property type="entry name" value="GALACTOSE OXIDASE, CENTRAL DOMAIN FAMILY PROTEIN"/>
    <property type="match status" value="1"/>
</dbReference>
<reference evidence="1 2" key="1">
    <citation type="journal article" date="2007" name="Proc. Natl. Acad. Sci. U.S.A.">
        <title>The tiny eukaryote Ostreococcus provides genomic insights into the paradox of plankton speciation.</title>
        <authorList>
            <person name="Palenik B."/>
            <person name="Grimwood J."/>
            <person name="Aerts A."/>
            <person name="Rouze P."/>
            <person name="Salamov A."/>
            <person name="Putnam N."/>
            <person name="Dupont C."/>
            <person name="Jorgensen R."/>
            <person name="Derelle E."/>
            <person name="Rombauts S."/>
            <person name="Zhou K."/>
            <person name="Otillar R."/>
            <person name="Merchant S.S."/>
            <person name="Podell S."/>
            <person name="Gaasterland T."/>
            <person name="Napoli C."/>
            <person name="Gendler K."/>
            <person name="Manuell A."/>
            <person name="Tai V."/>
            <person name="Vallon O."/>
            <person name="Piganeau G."/>
            <person name="Jancek S."/>
            <person name="Heijde M."/>
            <person name="Jabbari K."/>
            <person name="Bowler C."/>
            <person name="Lohr M."/>
            <person name="Robbens S."/>
            <person name="Werner G."/>
            <person name="Dubchak I."/>
            <person name="Pazour G.J."/>
            <person name="Ren Q."/>
            <person name="Paulsen I."/>
            <person name="Delwiche C."/>
            <person name="Schmutz J."/>
            <person name="Rokhsar D."/>
            <person name="Van de Peer Y."/>
            <person name="Moreau H."/>
            <person name="Grigoriev I.V."/>
        </authorList>
    </citation>
    <scope>NUCLEOTIDE SEQUENCE [LARGE SCALE GENOMIC DNA]</scope>
    <source>
        <strain evidence="1 2">CCE9901</strain>
    </source>
</reference>
<proteinExistence type="predicted"/>
<evidence type="ECO:0000313" key="1">
    <source>
        <dbReference type="EMBL" id="ABO97311.1"/>
    </source>
</evidence>
<evidence type="ECO:0000313" key="2">
    <source>
        <dbReference type="Proteomes" id="UP000001568"/>
    </source>
</evidence>
<dbReference type="SUPFAM" id="SSF117281">
    <property type="entry name" value="Kelch motif"/>
    <property type="match status" value="1"/>
</dbReference>
<accession>A4S0Q2</accession>
<organism evidence="1 2">
    <name type="scientific">Ostreococcus lucimarinus (strain CCE9901)</name>
    <dbReference type="NCBI Taxonomy" id="436017"/>
    <lineage>
        <taxon>Eukaryota</taxon>
        <taxon>Viridiplantae</taxon>
        <taxon>Chlorophyta</taxon>
        <taxon>Mamiellophyceae</taxon>
        <taxon>Mamiellales</taxon>
        <taxon>Bathycoccaceae</taxon>
        <taxon>Ostreococcus</taxon>
    </lineage>
</organism>
<dbReference type="Gene3D" id="2.120.10.80">
    <property type="entry name" value="Kelch-type beta propeller"/>
    <property type="match status" value="1"/>
</dbReference>
<dbReference type="EMBL" id="CP000587">
    <property type="protein sequence ID" value="ABO97311.1"/>
    <property type="molecule type" value="Genomic_DNA"/>
</dbReference>
<dbReference type="Proteomes" id="UP000001568">
    <property type="component" value="Chromosome 7"/>
</dbReference>
<dbReference type="PANTHER" id="PTHR23244">
    <property type="entry name" value="KELCH REPEAT DOMAIN"/>
    <property type="match status" value="1"/>
</dbReference>
<dbReference type="Pfam" id="PF24681">
    <property type="entry name" value="Kelch_KLHDC2_KLHL20_DRC7"/>
    <property type="match status" value="1"/>
</dbReference>
<gene>
    <name evidence="1" type="ORF">OSTLU_93077</name>
</gene>
<dbReference type="GeneID" id="5003015"/>
<dbReference type="AlphaFoldDB" id="A4S0Q2"/>
<dbReference type="STRING" id="436017.A4S0Q2"/>
<sequence length="177" mass="18417">MVVFGGRELATGRDANDVWEYDLRWNASAGIYDGMWTRLHEGGTGGGAKPRGRSGASACALRGNLYVFGGYGGGVGDFDDLWVFNRAAGRWSAISPVGGTRPPRRSGAATTTPHGEQGAACLVFGGNGMNDVWEFNIDTNAWSLVRDNTATTSAGGATLAPRVVVVASTLLAAAFAM</sequence>
<dbReference type="KEGG" id="olu:OSTLU_93077"/>
<dbReference type="RefSeq" id="XP_001419018.1">
    <property type="nucleotide sequence ID" value="XM_001418981.1"/>
</dbReference>
<protein>
    <submittedName>
        <fullName evidence="1">Uncharacterized protein</fullName>
    </submittedName>
</protein>
<dbReference type="Gramene" id="ABO97311">
    <property type="protein sequence ID" value="ABO97311"/>
    <property type="gene ID" value="OSTLU_93077"/>
</dbReference>
<dbReference type="InterPro" id="IPR015915">
    <property type="entry name" value="Kelch-typ_b-propeller"/>
</dbReference>
<dbReference type="OrthoDB" id="10251809at2759"/>
<keyword evidence="2" id="KW-1185">Reference proteome</keyword>